<evidence type="ECO:0000256" key="1">
    <source>
        <dbReference type="SAM" id="Phobius"/>
    </source>
</evidence>
<evidence type="ECO:0000313" key="2">
    <source>
        <dbReference type="EMBL" id="KAL1129664.1"/>
    </source>
</evidence>
<organism evidence="2 3">
    <name type="scientific">Ranatra chinensis</name>
    <dbReference type="NCBI Taxonomy" id="642074"/>
    <lineage>
        <taxon>Eukaryota</taxon>
        <taxon>Metazoa</taxon>
        <taxon>Ecdysozoa</taxon>
        <taxon>Arthropoda</taxon>
        <taxon>Hexapoda</taxon>
        <taxon>Insecta</taxon>
        <taxon>Pterygota</taxon>
        <taxon>Neoptera</taxon>
        <taxon>Paraneoptera</taxon>
        <taxon>Hemiptera</taxon>
        <taxon>Heteroptera</taxon>
        <taxon>Panheteroptera</taxon>
        <taxon>Nepomorpha</taxon>
        <taxon>Nepidae</taxon>
        <taxon>Ranatrinae</taxon>
        <taxon>Ranatra</taxon>
    </lineage>
</organism>
<dbReference type="PANTHER" id="PTHR21274">
    <property type="entry name" value="MECKELIN"/>
    <property type="match status" value="1"/>
</dbReference>
<dbReference type="InterPro" id="IPR019170">
    <property type="entry name" value="Meckelin"/>
</dbReference>
<feature type="transmembrane region" description="Helical" evidence="1">
    <location>
        <begin position="85"/>
        <end position="104"/>
    </location>
</feature>
<comment type="caution">
    <text evidence="2">The sequence shown here is derived from an EMBL/GenBank/DDBJ whole genome shotgun (WGS) entry which is preliminary data.</text>
</comment>
<dbReference type="Pfam" id="PF09773">
    <property type="entry name" value="Meckelin"/>
    <property type="match status" value="1"/>
</dbReference>
<feature type="transmembrane region" description="Helical" evidence="1">
    <location>
        <begin position="508"/>
        <end position="529"/>
    </location>
</feature>
<keyword evidence="1" id="KW-1133">Transmembrane helix</keyword>
<reference evidence="2 3" key="1">
    <citation type="submission" date="2024-07" db="EMBL/GenBank/DDBJ databases">
        <title>Chromosome-level genome assembly of the water stick insect Ranatra chinensis (Heteroptera: Nepidae).</title>
        <authorList>
            <person name="Liu X."/>
        </authorList>
    </citation>
    <scope>NUCLEOTIDE SEQUENCE [LARGE SCALE GENOMIC DNA]</scope>
    <source>
        <strain evidence="2">Cailab_2021Rc</strain>
        <tissue evidence="2">Muscle</tissue>
    </source>
</reference>
<protein>
    <recommendedName>
        <fullName evidence="4">Gustatory receptor</fullName>
    </recommendedName>
</protein>
<keyword evidence="3" id="KW-1185">Reference proteome</keyword>
<name>A0ABD0YGA8_9HEMI</name>
<keyword evidence="1" id="KW-0812">Transmembrane</keyword>
<sequence length="546" mass="62918">MVSRNFPHSNKYWLHLESLYNFLLILFIIRVKVHNGAEKGNIYSPLLILSYGELTREDFERNMPIKISFAVDFYMNTSVKRTFDVVLGVFCGVAAIWSLIRCWCHVYRSGQRTIDIITLVNLVIISCGHLANVFFFVTACSAIHSLIYYKGQIVAYVLLPSPELIYLVETYVITAFPLKVCEVLAMIWHQITVDIFLIDWEQPRVKSNIKHSVSAWRTYFVANEWNEIQTMRKTSIVFQLAVTIMILKVYGVENWANSTPELHSPGKNDSYNVVFRFAIGVMVYCLVYVIQLLIMVGFYQRYIKNRIQEFVDVCSLANISVFILSLPNFGYYIHGRSAHGFADADMGTLRNQLYREAEDLVGHRGLVSGTDHQTFQLLIPSRLRCVYTSLLSEVCEFLGNLPQTIWRKPTGKSGVQHIDHIMNSYISLNRFLAGFIEHALKDLDYEVKDKTVFESLLDIECYDFKNSGVLYYDNGHSFDNVLYHGNEATLFFFDVILFSFLEIMTHNFILAAVITGFCSEFISCVRRIAGRKNLAKKTLIDEHFLI</sequence>
<evidence type="ECO:0000313" key="3">
    <source>
        <dbReference type="Proteomes" id="UP001558652"/>
    </source>
</evidence>
<feature type="transmembrane region" description="Helical" evidence="1">
    <location>
        <begin position="164"/>
        <end position="188"/>
    </location>
</feature>
<dbReference type="AlphaFoldDB" id="A0ABD0YGA8"/>
<proteinExistence type="predicted"/>
<feature type="transmembrane region" description="Helical" evidence="1">
    <location>
        <begin position="310"/>
        <end position="333"/>
    </location>
</feature>
<dbReference type="EMBL" id="JBFDAA010000008">
    <property type="protein sequence ID" value="KAL1129664.1"/>
    <property type="molecule type" value="Genomic_DNA"/>
</dbReference>
<accession>A0ABD0YGA8</accession>
<feature type="transmembrane region" description="Helical" evidence="1">
    <location>
        <begin position="236"/>
        <end position="253"/>
    </location>
</feature>
<gene>
    <name evidence="2" type="ORF">AAG570_012609</name>
</gene>
<evidence type="ECO:0008006" key="4">
    <source>
        <dbReference type="Google" id="ProtNLM"/>
    </source>
</evidence>
<feature type="transmembrane region" description="Helical" evidence="1">
    <location>
        <begin position="116"/>
        <end position="144"/>
    </location>
</feature>
<dbReference type="Proteomes" id="UP001558652">
    <property type="component" value="Unassembled WGS sequence"/>
</dbReference>
<dbReference type="PANTHER" id="PTHR21274:SF0">
    <property type="entry name" value="MECKELIN"/>
    <property type="match status" value="1"/>
</dbReference>
<feature type="transmembrane region" description="Helical" evidence="1">
    <location>
        <begin position="273"/>
        <end position="298"/>
    </location>
</feature>
<keyword evidence="1" id="KW-0472">Membrane</keyword>
<feature type="transmembrane region" description="Helical" evidence="1">
    <location>
        <begin position="12"/>
        <end position="31"/>
    </location>
</feature>